<feature type="transmembrane region" description="Helical" evidence="1">
    <location>
        <begin position="48"/>
        <end position="66"/>
    </location>
</feature>
<dbReference type="Proteomes" id="UP000027946">
    <property type="component" value="Unassembled WGS sequence"/>
</dbReference>
<evidence type="ECO:0000313" key="2">
    <source>
        <dbReference type="EMBL" id="KDR94809.1"/>
    </source>
</evidence>
<keyword evidence="3" id="KW-1185">Reference proteome</keyword>
<dbReference type="STRING" id="1121324.CLIT_13c01310"/>
<comment type="caution">
    <text evidence="2">The sequence shown here is derived from an EMBL/GenBank/DDBJ whole genome shotgun (WGS) entry which is preliminary data.</text>
</comment>
<accession>A0A069RCM4</accession>
<keyword evidence="1" id="KW-0472">Membrane</keyword>
<evidence type="ECO:0008006" key="4">
    <source>
        <dbReference type="Google" id="ProtNLM"/>
    </source>
</evidence>
<dbReference type="RefSeq" id="WP_038266004.1">
    <property type="nucleotide sequence ID" value="NZ_FSRH01000005.1"/>
</dbReference>
<dbReference type="eggNOG" id="ENOG50339Q9">
    <property type="taxonomic scope" value="Bacteria"/>
</dbReference>
<proteinExistence type="predicted"/>
<dbReference type="EMBL" id="JJMM01000013">
    <property type="protein sequence ID" value="KDR94809.1"/>
    <property type="molecule type" value="Genomic_DNA"/>
</dbReference>
<organism evidence="2 3">
    <name type="scientific">Peptoclostridium litorale DSM 5388</name>
    <dbReference type="NCBI Taxonomy" id="1121324"/>
    <lineage>
        <taxon>Bacteria</taxon>
        <taxon>Bacillati</taxon>
        <taxon>Bacillota</taxon>
        <taxon>Clostridia</taxon>
        <taxon>Peptostreptococcales</taxon>
        <taxon>Peptoclostridiaceae</taxon>
        <taxon>Peptoclostridium</taxon>
    </lineage>
</organism>
<sequence length="82" mass="9532">MKNGKTNWVKALENLSLISQLGISMVTPILVMIWIGNYLDKKFDKSPLFLFIFIVIGVASSFMNMYKLVMRDKKDDERDKKD</sequence>
<dbReference type="Pfam" id="PF09527">
    <property type="entry name" value="ATPase_gene1"/>
    <property type="match status" value="1"/>
</dbReference>
<evidence type="ECO:0000313" key="3">
    <source>
        <dbReference type="Proteomes" id="UP000027946"/>
    </source>
</evidence>
<name>A0A069RCM4_PEPLI</name>
<gene>
    <name evidence="2" type="ORF">CLIT_13c01310</name>
</gene>
<dbReference type="AlphaFoldDB" id="A0A069RCM4"/>
<dbReference type="InterPro" id="IPR032820">
    <property type="entry name" value="ATPase_put"/>
</dbReference>
<evidence type="ECO:0000256" key="1">
    <source>
        <dbReference type="SAM" id="Phobius"/>
    </source>
</evidence>
<reference evidence="2 3" key="1">
    <citation type="submission" date="2014-03" db="EMBL/GenBank/DDBJ databases">
        <title>Genome sequence of Clostridium litorale W6, DSM 5388.</title>
        <authorList>
            <person name="Poehlein A."/>
            <person name="Jagirdar A."/>
            <person name="Khonsari B."/>
            <person name="Chibani C.M."/>
            <person name="Gutierrez Gutierrez D.A."/>
            <person name="Davydova E."/>
            <person name="Alghaithi H.S."/>
            <person name="Nair K.P."/>
            <person name="Dhamotharan K."/>
            <person name="Chandran L."/>
            <person name="G W."/>
            <person name="Daniel R."/>
        </authorList>
    </citation>
    <scope>NUCLEOTIDE SEQUENCE [LARGE SCALE GENOMIC DNA]</scope>
    <source>
        <strain evidence="2 3">W6</strain>
    </source>
</reference>
<dbReference type="OrthoDB" id="1708087at2"/>
<keyword evidence="1" id="KW-0812">Transmembrane</keyword>
<keyword evidence="1" id="KW-1133">Transmembrane helix</keyword>
<protein>
    <recommendedName>
        <fullName evidence="4">F0F1-ATPase subunit</fullName>
    </recommendedName>
</protein>
<feature type="transmembrane region" description="Helical" evidence="1">
    <location>
        <begin position="12"/>
        <end position="36"/>
    </location>
</feature>